<keyword evidence="3" id="KW-1185">Reference proteome</keyword>
<evidence type="ECO:0000313" key="3">
    <source>
        <dbReference type="Proteomes" id="UP001359485"/>
    </source>
</evidence>
<sequence length="150" mass="15831">MSKKGSKQECKFSKTRRTGSWYPSMDLEEFLADRSEFHGTRIASAPALVIASALLTQAMVLSSVAIIMGVAVVTMSALVAELLVLMAIVTVLERGVVNFEDLGPLLEVTATVVVTIVTLILAMLGAGNQAVESKASVVLEGYPVGVAKFS</sequence>
<proteinExistence type="predicted"/>
<evidence type="ECO:0000313" key="2">
    <source>
        <dbReference type="EMBL" id="KAK6632072.1"/>
    </source>
</evidence>
<reference evidence="2 3" key="1">
    <citation type="submission" date="2023-09" db="EMBL/GenBank/DDBJ databases">
        <title>Genomes of two closely related lineages of the louse Polyplax serrata with different host specificities.</title>
        <authorList>
            <person name="Martinu J."/>
            <person name="Tarabai H."/>
            <person name="Stefka J."/>
            <person name="Hypsa V."/>
        </authorList>
    </citation>
    <scope>NUCLEOTIDE SEQUENCE [LARGE SCALE GENOMIC DNA]</scope>
    <source>
        <strain evidence="2">98ZLc_SE</strain>
    </source>
</reference>
<evidence type="ECO:0000256" key="1">
    <source>
        <dbReference type="SAM" id="Phobius"/>
    </source>
</evidence>
<dbReference type="Proteomes" id="UP001359485">
    <property type="component" value="Unassembled WGS sequence"/>
</dbReference>
<name>A0ABR1B0I8_POLSC</name>
<feature type="transmembrane region" description="Helical" evidence="1">
    <location>
        <begin position="66"/>
        <end position="92"/>
    </location>
</feature>
<keyword evidence="1" id="KW-1133">Transmembrane helix</keyword>
<dbReference type="EMBL" id="JAWJWF010000005">
    <property type="protein sequence ID" value="KAK6632072.1"/>
    <property type="molecule type" value="Genomic_DNA"/>
</dbReference>
<feature type="transmembrane region" description="Helical" evidence="1">
    <location>
        <begin position="104"/>
        <end position="126"/>
    </location>
</feature>
<feature type="transmembrane region" description="Helical" evidence="1">
    <location>
        <begin position="42"/>
        <end position="60"/>
    </location>
</feature>
<comment type="caution">
    <text evidence="2">The sequence shown here is derived from an EMBL/GenBank/DDBJ whole genome shotgun (WGS) entry which is preliminary data.</text>
</comment>
<gene>
    <name evidence="2" type="ORF">RUM44_007102</name>
</gene>
<keyword evidence="1" id="KW-0812">Transmembrane</keyword>
<organism evidence="2 3">
    <name type="scientific">Polyplax serrata</name>
    <name type="common">Common mouse louse</name>
    <dbReference type="NCBI Taxonomy" id="468196"/>
    <lineage>
        <taxon>Eukaryota</taxon>
        <taxon>Metazoa</taxon>
        <taxon>Ecdysozoa</taxon>
        <taxon>Arthropoda</taxon>
        <taxon>Hexapoda</taxon>
        <taxon>Insecta</taxon>
        <taxon>Pterygota</taxon>
        <taxon>Neoptera</taxon>
        <taxon>Paraneoptera</taxon>
        <taxon>Psocodea</taxon>
        <taxon>Troctomorpha</taxon>
        <taxon>Phthiraptera</taxon>
        <taxon>Anoplura</taxon>
        <taxon>Polyplacidae</taxon>
        <taxon>Polyplax</taxon>
    </lineage>
</organism>
<protein>
    <submittedName>
        <fullName evidence="2">Uncharacterized protein</fullName>
    </submittedName>
</protein>
<keyword evidence="1" id="KW-0472">Membrane</keyword>
<accession>A0ABR1B0I8</accession>